<organism evidence="4 5">
    <name type="scientific">Caballeronia pedi</name>
    <dbReference type="NCBI Taxonomy" id="1777141"/>
    <lineage>
        <taxon>Bacteria</taxon>
        <taxon>Pseudomonadati</taxon>
        <taxon>Pseudomonadota</taxon>
        <taxon>Betaproteobacteria</taxon>
        <taxon>Burkholderiales</taxon>
        <taxon>Burkholderiaceae</taxon>
        <taxon>Caballeronia</taxon>
    </lineage>
</organism>
<dbReference type="GO" id="GO:0016831">
    <property type="term" value="F:carboxy-lyase activity"/>
    <property type="evidence" value="ECO:0007669"/>
    <property type="project" value="UniProtKB-KW"/>
</dbReference>
<comment type="caution">
    <text evidence="4">The sequence shown here is derived from an EMBL/GenBank/DDBJ whole genome shotgun (WGS) entry which is preliminary data.</text>
</comment>
<evidence type="ECO:0000259" key="3">
    <source>
        <dbReference type="Pfam" id="PF02775"/>
    </source>
</evidence>
<feature type="domain" description="Thiamine pyrophosphate enzyme TPP-binding" evidence="3">
    <location>
        <begin position="51"/>
        <end position="165"/>
    </location>
</feature>
<dbReference type="RefSeq" id="WP_061179892.1">
    <property type="nucleotide sequence ID" value="NZ_FCOE02000054.1"/>
</dbReference>
<protein>
    <submittedName>
        <fullName evidence="4">Thiamine pyrophosphate binding domain-containing protein</fullName>
    </submittedName>
</protein>
<proteinExistence type="predicted"/>
<dbReference type="SUPFAM" id="SSF52518">
    <property type="entry name" value="Thiamin diphosphate-binding fold (THDP-binding)"/>
    <property type="match status" value="1"/>
</dbReference>
<dbReference type="EMBL" id="FCOE02000054">
    <property type="protein sequence ID" value="SAK99645.1"/>
    <property type="molecule type" value="Genomic_DNA"/>
</dbReference>
<gene>
    <name evidence="4" type="ORF">AWB80_07695</name>
</gene>
<accession>A0A158DYD7</accession>
<reference evidence="4" key="1">
    <citation type="submission" date="2016-01" db="EMBL/GenBank/DDBJ databases">
        <authorList>
            <person name="Peeters C."/>
        </authorList>
    </citation>
    <scope>NUCLEOTIDE SEQUENCE [LARGE SCALE GENOMIC DNA]</scope>
    <source>
        <strain evidence="4">LMG 29323</strain>
    </source>
</reference>
<name>A0A158DYD7_9BURK</name>
<keyword evidence="5" id="KW-1185">Reference proteome</keyword>
<dbReference type="InterPro" id="IPR051818">
    <property type="entry name" value="TPP_dependent_decarboxylase"/>
</dbReference>
<dbReference type="PANTHER" id="PTHR42818">
    <property type="entry name" value="SULFOPYRUVATE DECARBOXYLASE SUBUNIT ALPHA"/>
    <property type="match status" value="1"/>
</dbReference>
<dbReference type="AlphaFoldDB" id="A0A158DYD7"/>
<evidence type="ECO:0000256" key="2">
    <source>
        <dbReference type="ARBA" id="ARBA00023239"/>
    </source>
</evidence>
<evidence type="ECO:0000313" key="4">
    <source>
        <dbReference type="EMBL" id="SAK99645.1"/>
    </source>
</evidence>
<dbReference type="STRING" id="1777141.AWB80_07695"/>
<evidence type="ECO:0000313" key="5">
    <source>
        <dbReference type="Proteomes" id="UP000054911"/>
    </source>
</evidence>
<keyword evidence="1" id="KW-0210">Decarboxylase</keyword>
<dbReference type="GO" id="GO:0044281">
    <property type="term" value="P:small molecule metabolic process"/>
    <property type="evidence" value="ECO:0007669"/>
    <property type="project" value="UniProtKB-ARBA"/>
</dbReference>
<dbReference type="PANTHER" id="PTHR42818:SF1">
    <property type="entry name" value="SULFOPYRUVATE DECARBOXYLASE"/>
    <property type="match status" value="1"/>
</dbReference>
<dbReference type="InterPro" id="IPR011766">
    <property type="entry name" value="TPP_enzyme_TPP-bd"/>
</dbReference>
<dbReference type="Proteomes" id="UP000054911">
    <property type="component" value="Unassembled WGS sequence"/>
</dbReference>
<evidence type="ECO:0000256" key="1">
    <source>
        <dbReference type="ARBA" id="ARBA00022793"/>
    </source>
</evidence>
<keyword evidence="2" id="KW-0456">Lyase</keyword>
<sequence>MSTRTDAIETIDRRAFVAGLVESVPDALIVTGLGSASYDVFAAGDRDGNFYLWGAMGGAASLGLGLALAQPDKPVIVITGDGEQLMGIGSLATIGAKQPRNLSIVVLDNGHFGETGMQRSHTSLGTDLVAVARGCNVSDASRIQSLDDLPGLVERIRAKTGPLVAQVLIAANEPPRALPPRDGVFVKNRFRAALGYAPF</sequence>
<dbReference type="InterPro" id="IPR029061">
    <property type="entry name" value="THDP-binding"/>
</dbReference>
<dbReference type="Gene3D" id="3.40.50.970">
    <property type="match status" value="1"/>
</dbReference>
<dbReference type="Pfam" id="PF02775">
    <property type="entry name" value="TPP_enzyme_C"/>
    <property type="match status" value="1"/>
</dbReference>
<dbReference type="OrthoDB" id="6843902at2"/>
<dbReference type="GO" id="GO:0030976">
    <property type="term" value="F:thiamine pyrophosphate binding"/>
    <property type="evidence" value="ECO:0007669"/>
    <property type="project" value="InterPro"/>
</dbReference>